<dbReference type="GO" id="GO:1904680">
    <property type="term" value="F:peptide transmembrane transporter activity"/>
    <property type="evidence" value="ECO:0007669"/>
    <property type="project" value="TreeGrafter"/>
</dbReference>
<dbReference type="PANTHER" id="PTHR30290">
    <property type="entry name" value="PERIPLASMIC BINDING COMPONENT OF ABC TRANSPORTER"/>
    <property type="match status" value="1"/>
</dbReference>
<evidence type="ECO:0000256" key="1">
    <source>
        <dbReference type="ARBA" id="ARBA00004196"/>
    </source>
</evidence>
<reference evidence="7 8" key="1">
    <citation type="submission" date="2018-01" db="EMBL/GenBank/DDBJ databases">
        <title>Draft genome sequence of Jiangella sp. GTF31.</title>
        <authorList>
            <person name="Sahin N."/>
            <person name="Ay H."/>
            <person name="Saygin H."/>
        </authorList>
    </citation>
    <scope>NUCLEOTIDE SEQUENCE [LARGE SCALE GENOMIC DNA]</scope>
    <source>
        <strain evidence="7 8">GTF31</strain>
    </source>
</reference>
<feature type="chain" id="PRO_5039062614" evidence="5">
    <location>
        <begin position="23"/>
        <end position="535"/>
    </location>
</feature>
<dbReference type="InterPro" id="IPR000914">
    <property type="entry name" value="SBP_5_dom"/>
</dbReference>
<accession>A0A2W2CGG3</accession>
<feature type="domain" description="Solute-binding protein family 5" evidence="6">
    <location>
        <begin position="84"/>
        <end position="444"/>
    </location>
</feature>
<evidence type="ECO:0000256" key="4">
    <source>
        <dbReference type="ARBA" id="ARBA00022729"/>
    </source>
</evidence>
<dbReference type="RefSeq" id="WP_111254076.1">
    <property type="nucleotide sequence ID" value="NZ_POTW01000013.1"/>
</dbReference>
<dbReference type="Gene3D" id="3.10.105.10">
    <property type="entry name" value="Dipeptide-binding Protein, Domain 3"/>
    <property type="match status" value="1"/>
</dbReference>
<feature type="signal peptide" evidence="5">
    <location>
        <begin position="1"/>
        <end position="22"/>
    </location>
</feature>
<dbReference type="PIRSF" id="PIRSF002741">
    <property type="entry name" value="MppA"/>
    <property type="match status" value="1"/>
</dbReference>
<dbReference type="SUPFAM" id="SSF53850">
    <property type="entry name" value="Periplasmic binding protein-like II"/>
    <property type="match status" value="1"/>
</dbReference>
<gene>
    <name evidence="7" type="ORF">C1I92_07670</name>
</gene>
<sequence>MTTRLPLLSAAALLAVSGLVTACGATSNDDTGSTGGSASYATDATFTIGLRDDPGAFDPYHSQLIFGEAYLAYDSLLNLAEDGEFVSGLAEEWTADADGATFTLRDDVTCSDGAPLTATDVAAAISFVSDPANQSPHYGVYTPTVPLTATGDDASRTVEVTVAQPFGFLLHTVGQLPIVCARGLADPELLKTESDGTGPFVLTDVVPGQSFTFTRRDDYAWGPDGVGADQPGMPKQVVLRIVTNESTRANLLLSGELNFSLITGRDWQRLDAEGLDKVVVPSSGAWLWFNQLDGRVTQDKDLRQALVQSLDFEELVAVSTGETGSASDGLITAEPKACPGDTVSGQLPGFDVAAAEELLDDAGWVAGADGVRAKDGVPLAIDLHFVPSITPDYQPAAELVAQKWEELGIQVELTSDTFTTMSQFMFETSDYDVYLGGFGFGLPHQAVPYLSGAVPPEGTNLSGLQNAEYEELVAQAQALTPPEACELWHQAEQALFRNLDLVPISNRPWPFYLRNAEARTSSTNFPVPTSIRVLG</sequence>
<dbReference type="CDD" id="cd00995">
    <property type="entry name" value="PBP2_NikA_DppA_OppA_like"/>
    <property type="match status" value="1"/>
</dbReference>
<dbReference type="EMBL" id="POTW01000013">
    <property type="protein sequence ID" value="PZF84736.1"/>
    <property type="molecule type" value="Genomic_DNA"/>
</dbReference>
<evidence type="ECO:0000256" key="2">
    <source>
        <dbReference type="ARBA" id="ARBA00005695"/>
    </source>
</evidence>
<comment type="subcellular location">
    <subcellularLocation>
        <location evidence="1">Cell envelope</location>
    </subcellularLocation>
</comment>
<dbReference type="Proteomes" id="UP000248764">
    <property type="component" value="Unassembled WGS sequence"/>
</dbReference>
<dbReference type="InterPro" id="IPR030678">
    <property type="entry name" value="Peptide/Ni-bd"/>
</dbReference>
<comment type="similarity">
    <text evidence="2">Belongs to the bacterial solute-binding protein 5 family.</text>
</comment>
<dbReference type="GO" id="GO:0030313">
    <property type="term" value="C:cell envelope"/>
    <property type="evidence" value="ECO:0007669"/>
    <property type="project" value="UniProtKB-SubCell"/>
</dbReference>
<dbReference type="GO" id="GO:0042597">
    <property type="term" value="C:periplasmic space"/>
    <property type="evidence" value="ECO:0007669"/>
    <property type="project" value="UniProtKB-ARBA"/>
</dbReference>
<dbReference type="AlphaFoldDB" id="A0A2W2CGG3"/>
<name>A0A2W2CGG3_9ACTN</name>
<dbReference type="GO" id="GO:0015833">
    <property type="term" value="P:peptide transport"/>
    <property type="evidence" value="ECO:0007669"/>
    <property type="project" value="TreeGrafter"/>
</dbReference>
<evidence type="ECO:0000313" key="8">
    <source>
        <dbReference type="Proteomes" id="UP000248764"/>
    </source>
</evidence>
<protein>
    <submittedName>
        <fullName evidence="7">Peptide ABC transporter substrate-binding protein</fullName>
    </submittedName>
</protein>
<evidence type="ECO:0000256" key="5">
    <source>
        <dbReference type="SAM" id="SignalP"/>
    </source>
</evidence>
<organism evidence="7 8">
    <name type="scientific">Jiangella anatolica</name>
    <dbReference type="NCBI Taxonomy" id="2670374"/>
    <lineage>
        <taxon>Bacteria</taxon>
        <taxon>Bacillati</taxon>
        <taxon>Actinomycetota</taxon>
        <taxon>Actinomycetes</taxon>
        <taxon>Jiangellales</taxon>
        <taxon>Jiangellaceae</taxon>
        <taxon>Jiangella</taxon>
    </lineage>
</organism>
<evidence type="ECO:0000313" key="7">
    <source>
        <dbReference type="EMBL" id="PZF84736.1"/>
    </source>
</evidence>
<keyword evidence="4 5" id="KW-0732">Signal</keyword>
<dbReference type="GO" id="GO:0043190">
    <property type="term" value="C:ATP-binding cassette (ABC) transporter complex"/>
    <property type="evidence" value="ECO:0007669"/>
    <property type="project" value="InterPro"/>
</dbReference>
<dbReference type="PROSITE" id="PS51257">
    <property type="entry name" value="PROKAR_LIPOPROTEIN"/>
    <property type="match status" value="1"/>
</dbReference>
<evidence type="ECO:0000259" key="6">
    <source>
        <dbReference type="Pfam" id="PF00496"/>
    </source>
</evidence>
<dbReference type="Gene3D" id="3.40.190.10">
    <property type="entry name" value="Periplasmic binding protein-like II"/>
    <property type="match status" value="1"/>
</dbReference>
<comment type="caution">
    <text evidence="7">The sequence shown here is derived from an EMBL/GenBank/DDBJ whole genome shotgun (WGS) entry which is preliminary data.</text>
</comment>
<proteinExistence type="inferred from homology"/>
<keyword evidence="8" id="KW-1185">Reference proteome</keyword>
<keyword evidence="3" id="KW-0813">Transport</keyword>
<dbReference type="PANTHER" id="PTHR30290:SF10">
    <property type="entry name" value="PERIPLASMIC OLIGOPEPTIDE-BINDING PROTEIN-RELATED"/>
    <property type="match status" value="1"/>
</dbReference>
<dbReference type="InterPro" id="IPR039424">
    <property type="entry name" value="SBP_5"/>
</dbReference>
<dbReference type="Pfam" id="PF00496">
    <property type="entry name" value="SBP_bac_5"/>
    <property type="match status" value="1"/>
</dbReference>
<evidence type="ECO:0000256" key="3">
    <source>
        <dbReference type="ARBA" id="ARBA00022448"/>
    </source>
</evidence>